<dbReference type="PANTHER" id="PTHR10792:SF1">
    <property type="entry name" value="RIBOSOMAL PROTEIN L24"/>
    <property type="match status" value="1"/>
</dbReference>
<reference evidence="6 7" key="1">
    <citation type="submission" date="2016-11" db="EMBL/GenBank/DDBJ databases">
        <title>The macronuclear genome of Stentor coeruleus: a giant cell with tiny introns.</title>
        <authorList>
            <person name="Slabodnick M."/>
            <person name="Ruby J.G."/>
            <person name="Reiff S.B."/>
            <person name="Swart E.C."/>
            <person name="Gosai S."/>
            <person name="Prabakaran S."/>
            <person name="Witkowska E."/>
            <person name="Larue G.E."/>
            <person name="Fisher S."/>
            <person name="Freeman R.M."/>
            <person name="Gunawardena J."/>
            <person name="Chu W."/>
            <person name="Stover N.A."/>
            <person name="Gregory B.D."/>
            <person name="Nowacki M."/>
            <person name="Derisi J."/>
            <person name="Roy S.W."/>
            <person name="Marshall W.F."/>
            <person name="Sood P."/>
        </authorList>
    </citation>
    <scope>NUCLEOTIDE SEQUENCE [LARGE SCALE GENOMIC DNA]</scope>
    <source>
        <strain evidence="6">WM001</strain>
    </source>
</reference>
<evidence type="ECO:0000256" key="4">
    <source>
        <dbReference type="SAM" id="MobiDB-lite"/>
    </source>
</evidence>
<dbReference type="Pfam" id="PF01246">
    <property type="entry name" value="Ribosomal_L24e"/>
    <property type="match status" value="1"/>
</dbReference>
<dbReference type="EMBL" id="MPUH01001889">
    <property type="protein sequence ID" value="OMJ65919.1"/>
    <property type="molecule type" value="Genomic_DNA"/>
</dbReference>
<dbReference type="InterPro" id="IPR056366">
    <property type="entry name" value="Ribosomal_eL24"/>
</dbReference>
<accession>A0A1R2AN59</accession>
<feature type="domain" description="Large ribosomal subunit protein eL24-related N-terminal" evidence="5">
    <location>
        <begin position="4"/>
        <end position="67"/>
    </location>
</feature>
<evidence type="ECO:0000313" key="7">
    <source>
        <dbReference type="Proteomes" id="UP000187209"/>
    </source>
</evidence>
<sequence length="151" mass="17406">MVINTGTCSFSDMKVWPGRGSRFISKDGKIQLFIGSKVRSLFHQRIKAVKLTWTQDWRRLNKKGRAETVKKRRVRKVVRTQKAYVGATLDDIKRKREEKPEVRAAMRDQALREIKERQKKKAAPQGQKFDKGQGKTAAPKVSKAKGKQKNK</sequence>
<dbReference type="PANTHER" id="PTHR10792">
    <property type="entry name" value="60S RIBOSOMAL PROTEIN L24"/>
    <property type="match status" value="1"/>
</dbReference>
<feature type="compositionally biased region" description="Basic residues" evidence="4">
    <location>
        <begin position="142"/>
        <end position="151"/>
    </location>
</feature>
<evidence type="ECO:0000256" key="2">
    <source>
        <dbReference type="ARBA" id="ARBA00022980"/>
    </source>
</evidence>
<keyword evidence="2" id="KW-0689">Ribosomal protein</keyword>
<dbReference type="Proteomes" id="UP000187209">
    <property type="component" value="Unassembled WGS sequence"/>
</dbReference>
<dbReference type="InterPro" id="IPR000988">
    <property type="entry name" value="Ribosomal_eL24-rel_N"/>
</dbReference>
<dbReference type="InterPro" id="IPR038630">
    <property type="entry name" value="L24e/L24_sf"/>
</dbReference>
<dbReference type="SUPFAM" id="SSF57716">
    <property type="entry name" value="Glucocorticoid receptor-like (DNA-binding domain)"/>
    <property type="match status" value="1"/>
</dbReference>
<protein>
    <recommendedName>
        <fullName evidence="5">Large ribosomal subunit protein eL24-related N-terminal domain-containing protein</fullName>
    </recommendedName>
</protein>
<evidence type="ECO:0000256" key="3">
    <source>
        <dbReference type="ARBA" id="ARBA00023274"/>
    </source>
</evidence>
<dbReference type="AlphaFoldDB" id="A0A1R2AN59"/>
<keyword evidence="3" id="KW-0687">Ribonucleoprotein</keyword>
<proteinExistence type="inferred from homology"/>
<evidence type="ECO:0000256" key="1">
    <source>
        <dbReference type="ARBA" id="ARBA00005647"/>
    </source>
</evidence>
<keyword evidence="7" id="KW-1185">Reference proteome</keyword>
<dbReference type="Gene3D" id="2.30.170.20">
    <property type="entry name" value="Ribosomal protein L24e"/>
    <property type="match status" value="1"/>
</dbReference>
<dbReference type="OrthoDB" id="308293at2759"/>
<dbReference type="GO" id="GO:0022625">
    <property type="term" value="C:cytosolic large ribosomal subunit"/>
    <property type="evidence" value="ECO:0007669"/>
    <property type="project" value="TreeGrafter"/>
</dbReference>
<comment type="similarity">
    <text evidence="1">Belongs to the eukaryotic ribosomal protein eL24 family.</text>
</comment>
<dbReference type="Gene3D" id="6.10.250.1270">
    <property type="match status" value="1"/>
</dbReference>
<dbReference type="GO" id="GO:0003735">
    <property type="term" value="F:structural constituent of ribosome"/>
    <property type="evidence" value="ECO:0007669"/>
    <property type="project" value="InterPro"/>
</dbReference>
<dbReference type="GO" id="GO:0003729">
    <property type="term" value="F:mRNA binding"/>
    <property type="evidence" value="ECO:0007669"/>
    <property type="project" value="TreeGrafter"/>
</dbReference>
<comment type="caution">
    <text evidence="6">The sequence shown here is derived from an EMBL/GenBank/DDBJ whole genome shotgun (WGS) entry which is preliminary data.</text>
</comment>
<organism evidence="6 7">
    <name type="scientific">Stentor coeruleus</name>
    <dbReference type="NCBI Taxonomy" id="5963"/>
    <lineage>
        <taxon>Eukaryota</taxon>
        <taxon>Sar</taxon>
        <taxon>Alveolata</taxon>
        <taxon>Ciliophora</taxon>
        <taxon>Postciliodesmatophora</taxon>
        <taxon>Heterotrichea</taxon>
        <taxon>Heterotrichida</taxon>
        <taxon>Stentoridae</taxon>
        <taxon>Stentor</taxon>
    </lineage>
</organism>
<evidence type="ECO:0000313" key="6">
    <source>
        <dbReference type="EMBL" id="OMJ65919.1"/>
    </source>
</evidence>
<feature type="region of interest" description="Disordered" evidence="4">
    <location>
        <begin position="114"/>
        <end position="151"/>
    </location>
</feature>
<evidence type="ECO:0000259" key="5">
    <source>
        <dbReference type="Pfam" id="PF01246"/>
    </source>
</evidence>
<name>A0A1R2AN59_9CILI</name>
<dbReference type="GO" id="GO:0002181">
    <property type="term" value="P:cytoplasmic translation"/>
    <property type="evidence" value="ECO:0007669"/>
    <property type="project" value="TreeGrafter"/>
</dbReference>
<gene>
    <name evidence="6" type="ORF">SteCoe_37428</name>
</gene>
<dbReference type="FunFam" id="2.30.170.20:FF:000003">
    <property type="entry name" value="60S ribosomal protein L24"/>
    <property type="match status" value="1"/>
</dbReference>